<dbReference type="InterPro" id="IPR036259">
    <property type="entry name" value="MFS_trans_sf"/>
</dbReference>
<feature type="region of interest" description="Disordered" evidence="6">
    <location>
        <begin position="1"/>
        <end position="29"/>
    </location>
</feature>
<comment type="subcellular location">
    <subcellularLocation>
        <location evidence="1">Membrane</location>
        <topology evidence="1">Multi-pass membrane protein</topology>
    </subcellularLocation>
</comment>
<evidence type="ECO:0000256" key="3">
    <source>
        <dbReference type="ARBA" id="ARBA00022692"/>
    </source>
</evidence>
<reference evidence="9" key="2">
    <citation type="journal article" date="2023" name="IMA Fungus">
        <title>Comparative genomic study of the Penicillium genus elucidates a diverse pangenome and 15 lateral gene transfer events.</title>
        <authorList>
            <person name="Petersen C."/>
            <person name="Sorensen T."/>
            <person name="Nielsen M.R."/>
            <person name="Sondergaard T.E."/>
            <person name="Sorensen J.L."/>
            <person name="Fitzpatrick D.A."/>
            <person name="Frisvad J.C."/>
            <person name="Nielsen K.L."/>
        </authorList>
    </citation>
    <scope>NUCLEOTIDE SEQUENCE</scope>
    <source>
        <strain evidence="9">IBT 20477</strain>
    </source>
</reference>
<dbReference type="InterPro" id="IPR020846">
    <property type="entry name" value="MFS_dom"/>
</dbReference>
<evidence type="ECO:0000256" key="4">
    <source>
        <dbReference type="ARBA" id="ARBA00022989"/>
    </source>
</evidence>
<keyword evidence="4 7" id="KW-1133">Transmembrane helix</keyword>
<organism evidence="9 10">
    <name type="scientific">Penicillium cf. viridicatum</name>
    <dbReference type="NCBI Taxonomy" id="2972119"/>
    <lineage>
        <taxon>Eukaryota</taxon>
        <taxon>Fungi</taxon>
        <taxon>Dikarya</taxon>
        <taxon>Ascomycota</taxon>
        <taxon>Pezizomycotina</taxon>
        <taxon>Eurotiomycetes</taxon>
        <taxon>Eurotiomycetidae</taxon>
        <taxon>Eurotiales</taxon>
        <taxon>Aspergillaceae</taxon>
        <taxon>Penicillium</taxon>
    </lineage>
</organism>
<protein>
    <submittedName>
        <fullName evidence="9">Efflux pump antibiotic resistance protein</fullName>
    </submittedName>
</protein>
<feature type="transmembrane region" description="Helical" evidence="7">
    <location>
        <begin position="148"/>
        <end position="170"/>
    </location>
</feature>
<keyword evidence="3 7" id="KW-0812">Transmembrane</keyword>
<feature type="transmembrane region" description="Helical" evidence="7">
    <location>
        <begin position="324"/>
        <end position="341"/>
    </location>
</feature>
<feature type="transmembrane region" description="Helical" evidence="7">
    <location>
        <begin position="92"/>
        <end position="114"/>
    </location>
</feature>
<feature type="transmembrane region" description="Helical" evidence="7">
    <location>
        <begin position="213"/>
        <end position="234"/>
    </location>
</feature>
<dbReference type="EMBL" id="JAPQKQ010000007">
    <property type="protein sequence ID" value="KAJ5187830.1"/>
    <property type="molecule type" value="Genomic_DNA"/>
</dbReference>
<feature type="transmembrane region" description="Helical" evidence="7">
    <location>
        <begin position="54"/>
        <end position="72"/>
    </location>
</feature>
<keyword evidence="10" id="KW-1185">Reference proteome</keyword>
<proteinExistence type="predicted"/>
<dbReference type="PROSITE" id="PS50850">
    <property type="entry name" value="MFS"/>
    <property type="match status" value="1"/>
</dbReference>
<dbReference type="Gene3D" id="1.20.1250.20">
    <property type="entry name" value="MFS general substrate transporter like domains"/>
    <property type="match status" value="2"/>
</dbReference>
<comment type="caution">
    <text evidence="9">The sequence shown here is derived from an EMBL/GenBank/DDBJ whole genome shotgun (WGS) entry which is preliminary data.</text>
</comment>
<feature type="domain" description="Major facilitator superfamily (MFS) profile" evidence="8">
    <location>
        <begin position="49"/>
        <end position="572"/>
    </location>
</feature>
<evidence type="ECO:0000259" key="8">
    <source>
        <dbReference type="PROSITE" id="PS50850"/>
    </source>
</evidence>
<evidence type="ECO:0000256" key="7">
    <source>
        <dbReference type="SAM" id="Phobius"/>
    </source>
</evidence>
<evidence type="ECO:0000313" key="9">
    <source>
        <dbReference type="EMBL" id="KAJ5187830.1"/>
    </source>
</evidence>
<sequence length="597" mass="64243">MATSYEDSENVIQAPLTQEQDTNMPEHDLPANIDQEAANTDEEGSTPRVSKSTIMAVFFMGLSYVAPTTFGLSLPSSILTQIGTDLNSTTNIAWISSGWSVASAVSCSIAGNLSDIFGRRYVLLSGQVTVLIGSSKKIISATAHKTTIVAAGTTIIGFGSGFIFVSYPGIAEILPNKYRGIGLGWTEFCIVIPWGVAGGLVANELYVHASWRWVFYVAIIYSVVVIVGTAVFYFPPSRPRNDYDKSGWQEFKELDFVGVFLFASGLSLFLVGLAYLGTSAYSIPLVASTMAVGGIAFIASVAYDFTIAKNPIFPFHLFAMTRKFTIHLVVLFVAGMIWQAVSTLAPQATLYIFTNNSFELGVLQIPNNTAGVLGGWVMPSLVHKIKHIRIQIIFALVLQTVFTACYAAVLPNNKMTWSVFQLFGQCCFTWVTTLAYLSSGLFVPQEELGVSSGLIGTFRSAGASVGNTIFSTILASIINNRLASYISKAAIENGFPAAAEGLQKLIPAVIENAVGVPDAFVGLAEASPAVIAATSQALKDAYVYAFKRVFLSTIPFGVIAIVAAWFIEDASHLLNNQVAVQQEREVLDRTTQLKTEA</sequence>
<dbReference type="AlphaFoldDB" id="A0A9W9J3W3"/>
<feature type="transmembrane region" description="Helical" evidence="7">
    <location>
        <begin position="254"/>
        <end position="275"/>
    </location>
</feature>
<evidence type="ECO:0000256" key="2">
    <source>
        <dbReference type="ARBA" id="ARBA00022448"/>
    </source>
</evidence>
<dbReference type="GO" id="GO:0022857">
    <property type="term" value="F:transmembrane transporter activity"/>
    <property type="evidence" value="ECO:0007669"/>
    <property type="project" value="InterPro"/>
</dbReference>
<dbReference type="Proteomes" id="UP001150942">
    <property type="component" value="Unassembled WGS sequence"/>
</dbReference>
<name>A0A9W9J3W3_9EURO</name>
<dbReference type="PROSITE" id="PS00216">
    <property type="entry name" value="SUGAR_TRANSPORT_1"/>
    <property type="match status" value="1"/>
</dbReference>
<reference evidence="9" key="1">
    <citation type="submission" date="2022-11" db="EMBL/GenBank/DDBJ databases">
        <authorList>
            <person name="Petersen C."/>
        </authorList>
    </citation>
    <scope>NUCLEOTIDE SEQUENCE</scope>
    <source>
        <strain evidence="9">IBT 20477</strain>
    </source>
</reference>
<feature type="transmembrane region" description="Helical" evidence="7">
    <location>
        <begin position="390"/>
        <end position="409"/>
    </location>
</feature>
<evidence type="ECO:0000256" key="6">
    <source>
        <dbReference type="SAM" id="MobiDB-lite"/>
    </source>
</evidence>
<dbReference type="PANTHER" id="PTHR23501">
    <property type="entry name" value="MAJOR FACILITATOR SUPERFAMILY"/>
    <property type="match status" value="1"/>
</dbReference>
<dbReference type="PANTHER" id="PTHR23501:SF195">
    <property type="entry name" value="PEP5"/>
    <property type="match status" value="1"/>
</dbReference>
<dbReference type="GO" id="GO:0005886">
    <property type="term" value="C:plasma membrane"/>
    <property type="evidence" value="ECO:0007669"/>
    <property type="project" value="TreeGrafter"/>
</dbReference>
<gene>
    <name evidence="9" type="ORF">N7449_010824</name>
</gene>
<feature type="transmembrane region" description="Helical" evidence="7">
    <location>
        <begin position="549"/>
        <end position="567"/>
    </location>
</feature>
<keyword evidence="2" id="KW-0813">Transport</keyword>
<dbReference type="OrthoDB" id="2587356at2759"/>
<dbReference type="InterPro" id="IPR010573">
    <property type="entry name" value="MFS_Str1/Tri12-like"/>
</dbReference>
<keyword evidence="5 7" id="KW-0472">Membrane</keyword>
<dbReference type="InterPro" id="IPR005829">
    <property type="entry name" value="Sugar_transporter_CS"/>
</dbReference>
<feature type="transmembrane region" description="Helical" evidence="7">
    <location>
        <begin position="182"/>
        <end position="201"/>
    </location>
</feature>
<evidence type="ECO:0000313" key="10">
    <source>
        <dbReference type="Proteomes" id="UP001150942"/>
    </source>
</evidence>
<evidence type="ECO:0000256" key="1">
    <source>
        <dbReference type="ARBA" id="ARBA00004141"/>
    </source>
</evidence>
<feature type="transmembrane region" description="Helical" evidence="7">
    <location>
        <begin position="415"/>
        <end position="437"/>
    </location>
</feature>
<dbReference type="SUPFAM" id="SSF103473">
    <property type="entry name" value="MFS general substrate transporter"/>
    <property type="match status" value="1"/>
</dbReference>
<feature type="transmembrane region" description="Helical" evidence="7">
    <location>
        <begin position="121"/>
        <end position="142"/>
    </location>
</feature>
<dbReference type="Pfam" id="PF06609">
    <property type="entry name" value="TRI12"/>
    <property type="match status" value="1"/>
</dbReference>
<feature type="transmembrane region" description="Helical" evidence="7">
    <location>
        <begin position="281"/>
        <end position="303"/>
    </location>
</feature>
<accession>A0A9W9J3W3</accession>
<evidence type="ECO:0000256" key="5">
    <source>
        <dbReference type="ARBA" id="ARBA00023136"/>
    </source>
</evidence>